<dbReference type="RefSeq" id="WP_106118190.1">
    <property type="nucleotide sequence ID" value="NZ_PVUH01000011.1"/>
</dbReference>
<dbReference type="AlphaFoldDB" id="A0A2T0I6H2"/>
<dbReference type="Gene3D" id="2.40.10.270">
    <property type="entry name" value="Bacteriophage SPP1 head-tail adaptor protein"/>
    <property type="match status" value="1"/>
</dbReference>
<organism evidence="1 2">
    <name type="scientific">Pseudomonas fluorescens</name>
    <dbReference type="NCBI Taxonomy" id="294"/>
    <lineage>
        <taxon>Bacteria</taxon>
        <taxon>Pseudomonadati</taxon>
        <taxon>Pseudomonadota</taxon>
        <taxon>Gammaproteobacteria</taxon>
        <taxon>Pseudomonadales</taxon>
        <taxon>Pseudomonadaceae</taxon>
        <taxon>Pseudomonas</taxon>
    </lineage>
</organism>
<proteinExistence type="predicted"/>
<evidence type="ECO:0000313" key="2">
    <source>
        <dbReference type="Proteomes" id="UP000239731"/>
    </source>
</evidence>
<dbReference type="NCBIfam" id="TIGR01563">
    <property type="entry name" value="gp16_SPP1"/>
    <property type="match status" value="1"/>
</dbReference>
<protein>
    <submittedName>
        <fullName evidence="1">Head-tail adaptor protein</fullName>
    </submittedName>
</protein>
<accession>A0A2T0I6H2</accession>
<comment type="caution">
    <text evidence="1">The sequence shown here is derived from an EMBL/GenBank/DDBJ whole genome shotgun (WGS) entry which is preliminary data.</text>
</comment>
<reference evidence="1 2" key="1">
    <citation type="submission" date="2018-03" db="EMBL/GenBank/DDBJ databases">
        <title>Blue discolouration in mozzarella cheese caused by Pseudomonas fluorescens.</title>
        <authorList>
            <person name="Chiesa F."/>
            <person name="Dalmasso A."/>
            <person name="Lomonaco S."/>
        </authorList>
    </citation>
    <scope>NUCLEOTIDE SEQUENCE [LARGE SCALE GENOMIC DNA]</scope>
    <source>
        <strain evidence="1 2">11293</strain>
    </source>
</reference>
<sequence>MAMLEPSAGELDRRITLRLRSDIPAPDLGLDSLFTDQKKRWAKIEPVGTAVYANGVQTDMKVTHRVTLYYLKGMSDAHEVVHGGSIYRVRRVADMNGGHRFTLLEVEELGAAQAGGGIYG</sequence>
<dbReference type="Pfam" id="PF05521">
    <property type="entry name" value="Phage_HCP"/>
    <property type="match status" value="1"/>
</dbReference>
<gene>
    <name evidence="1" type="ORF">C7A10_18115</name>
</gene>
<dbReference type="InterPro" id="IPR038666">
    <property type="entry name" value="SSP1_head-tail_sf"/>
</dbReference>
<dbReference type="EMBL" id="PVUH01000011">
    <property type="protein sequence ID" value="PRW90944.1"/>
    <property type="molecule type" value="Genomic_DNA"/>
</dbReference>
<dbReference type="Proteomes" id="UP000239731">
    <property type="component" value="Unassembled WGS sequence"/>
</dbReference>
<evidence type="ECO:0000313" key="1">
    <source>
        <dbReference type="EMBL" id="PRW90944.1"/>
    </source>
</evidence>
<name>A0A2T0I6H2_PSEFL</name>
<dbReference type="InterPro" id="IPR008767">
    <property type="entry name" value="Phage_SPP1_head-tail_adaptor"/>
</dbReference>